<dbReference type="EMBL" id="JBHSXQ010000003">
    <property type="protein sequence ID" value="MFC6906001.1"/>
    <property type="molecule type" value="Genomic_DNA"/>
</dbReference>
<accession>A0ABD5V8K6</accession>
<feature type="transmembrane region" description="Helical" evidence="1">
    <location>
        <begin position="298"/>
        <end position="319"/>
    </location>
</feature>
<dbReference type="PROSITE" id="PS50850">
    <property type="entry name" value="MFS"/>
    <property type="match status" value="1"/>
</dbReference>
<dbReference type="RefSeq" id="WP_340604531.1">
    <property type="nucleotide sequence ID" value="NZ_JBBMXV010000003.1"/>
</dbReference>
<evidence type="ECO:0000313" key="3">
    <source>
        <dbReference type="EMBL" id="MFC6906001.1"/>
    </source>
</evidence>
<proteinExistence type="predicted"/>
<evidence type="ECO:0000313" key="4">
    <source>
        <dbReference type="Proteomes" id="UP001596312"/>
    </source>
</evidence>
<dbReference type="Gene3D" id="1.20.1250.20">
    <property type="entry name" value="MFS general substrate transporter like domains"/>
    <property type="match status" value="1"/>
</dbReference>
<feature type="transmembrane region" description="Helical" evidence="1">
    <location>
        <begin position="132"/>
        <end position="154"/>
    </location>
</feature>
<keyword evidence="1" id="KW-0472">Membrane</keyword>
<dbReference type="PANTHER" id="PTHR23527">
    <property type="entry name" value="BLL3282 PROTEIN"/>
    <property type="match status" value="1"/>
</dbReference>
<feature type="transmembrane region" description="Helical" evidence="1">
    <location>
        <begin position="71"/>
        <end position="88"/>
    </location>
</feature>
<dbReference type="PANTHER" id="PTHR23527:SF1">
    <property type="entry name" value="BLL3282 PROTEIN"/>
    <property type="match status" value="1"/>
</dbReference>
<dbReference type="InterPro" id="IPR020846">
    <property type="entry name" value="MFS_dom"/>
</dbReference>
<dbReference type="Pfam" id="PF07690">
    <property type="entry name" value="MFS_1"/>
    <property type="match status" value="1"/>
</dbReference>
<feature type="transmembrane region" description="Helical" evidence="1">
    <location>
        <begin position="340"/>
        <end position="357"/>
    </location>
</feature>
<dbReference type="InterPro" id="IPR052952">
    <property type="entry name" value="MFS-Transporter"/>
</dbReference>
<dbReference type="AlphaFoldDB" id="A0ABD5V8K6"/>
<feature type="transmembrane region" description="Helical" evidence="1">
    <location>
        <begin position="363"/>
        <end position="383"/>
    </location>
</feature>
<gene>
    <name evidence="3" type="ORF">ACFQGH_12445</name>
</gene>
<organism evidence="3 4">
    <name type="scientific">Halalkalicoccus tibetensis</name>
    <dbReference type="NCBI Taxonomy" id="175632"/>
    <lineage>
        <taxon>Archaea</taxon>
        <taxon>Methanobacteriati</taxon>
        <taxon>Methanobacteriota</taxon>
        <taxon>Stenosarchaea group</taxon>
        <taxon>Halobacteria</taxon>
        <taxon>Halobacteriales</taxon>
        <taxon>Halococcaceae</taxon>
        <taxon>Halalkalicoccus</taxon>
    </lineage>
</organism>
<feature type="transmembrane region" description="Helical" evidence="1">
    <location>
        <begin position="208"/>
        <end position="227"/>
    </location>
</feature>
<evidence type="ECO:0000259" key="2">
    <source>
        <dbReference type="PROSITE" id="PS50850"/>
    </source>
</evidence>
<feature type="transmembrane region" description="Helical" evidence="1">
    <location>
        <begin position="94"/>
        <end position="111"/>
    </location>
</feature>
<feature type="transmembrane region" description="Helical" evidence="1">
    <location>
        <begin position="233"/>
        <end position="251"/>
    </location>
</feature>
<feature type="transmembrane region" description="Helical" evidence="1">
    <location>
        <begin position="7"/>
        <end position="26"/>
    </location>
</feature>
<keyword evidence="4" id="KW-1185">Reference proteome</keyword>
<evidence type="ECO:0000256" key="1">
    <source>
        <dbReference type="SAM" id="Phobius"/>
    </source>
</evidence>
<dbReference type="SUPFAM" id="SSF103473">
    <property type="entry name" value="MFS general substrate transporter"/>
    <property type="match status" value="1"/>
</dbReference>
<dbReference type="InterPro" id="IPR011701">
    <property type="entry name" value="MFS"/>
</dbReference>
<name>A0ABD5V8K6_9EURY</name>
<feature type="transmembrane region" description="Helical" evidence="1">
    <location>
        <begin position="160"/>
        <end position="182"/>
    </location>
</feature>
<feature type="domain" description="Major facilitator superfamily (MFS) profile" evidence="2">
    <location>
        <begin position="7"/>
        <end position="388"/>
    </location>
</feature>
<comment type="caution">
    <text evidence="3">The sequence shown here is derived from an EMBL/GenBank/DDBJ whole genome shotgun (WGS) entry which is preliminary data.</text>
</comment>
<protein>
    <submittedName>
        <fullName evidence="3">MFS transporter</fullName>
    </submittedName>
</protein>
<feature type="transmembrane region" description="Helical" evidence="1">
    <location>
        <begin position="272"/>
        <end position="292"/>
    </location>
</feature>
<dbReference type="InterPro" id="IPR036259">
    <property type="entry name" value="MFS_trans_sf"/>
</dbReference>
<reference evidence="3 4" key="1">
    <citation type="journal article" date="2019" name="Int. J. Syst. Evol. Microbiol.">
        <title>The Global Catalogue of Microorganisms (GCM) 10K type strain sequencing project: providing services to taxonomists for standard genome sequencing and annotation.</title>
        <authorList>
            <consortium name="The Broad Institute Genomics Platform"/>
            <consortium name="The Broad Institute Genome Sequencing Center for Infectious Disease"/>
            <person name="Wu L."/>
            <person name="Ma J."/>
        </authorList>
    </citation>
    <scope>NUCLEOTIDE SEQUENCE [LARGE SCALE GENOMIC DNA]</scope>
    <source>
        <strain evidence="3 4">CGMCC 1.3240</strain>
    </source>
</reference>
<keyword evidence="1" id="KW-1133">Transmembrane helix</keyword>
<feature type="transmembrane region" description="Helical" evidence="1">
    <location>
        <begin position="38"/>
        <end position="59"/>
    </location>
</feature>
<sequence>MERSTRLVAVVLAWQVAASICYYAVFASTTFFQQAFGLSNFLVGFVITSLTLGYTLLLLPTGAAIDGYGERKVLIAGLIGMGLVAVLVPLSPSFLVLLVVVALLGTLYATAIPGTNRAIFENIPEGRQHLALGIKQVGVTAGSGISALLVTWIAGTRFGWEAGFFVAGGVALLVAGAFAVVYREETGTGTVSVPSLGDLFAQSEYRRLTAAGFFLGAGLFTTTGYTVLYVESIGASVGFAGVVLAAVQVGGSAGRVLSGAVGDYLPGSERVATTRILLVQAVGSALAFVGVVLVDSPWAALVAFTLLGFFVLGFTGMYYSCMSTLVDSEEMGRATSGGQLTLNAGALLGPPAFGLVADLFDYGAAWFALGAAGVVAAALLLSIERQAV</sequence>
<dbReference type="Proteomes" id="UP001596312">
    <property type="component" value="Unassembled WGS sequence"/>
</dbReference>
<keyword evidence="1" id="KW-0812">Transmembrane</keyword>